<name>A0A0A9BBW0_ARUDO</name>
<reference evidence="1" key="2">
    <citation type="journal article" date="2015" name="Data Brief">
        <title>Shoot transcriptome of the giant reed, Arundo donax.</title>
        <authorList>
            <person name="Barrero R.A."/>
            <person name="Guerrero F.D."/>
            <person name="Moolhuijzen P."/>
            <person name="Goolsby J.A."/>
            <person name="Tidwell J."/>
            <person name="Bellgard S.E."/>
            <person name="Bellgard M.I."/>
        </authorList>
    </citation>
    <scope>NUCLEOTIDE SEQUENCE</scope>
    <source>
        <tissue evidence="1">Shoot tissue taken approximately 20 cm above the soil surface</tissue>
    </source>
</reference>
<dbReference type="EMBL" id="GBRH01236431">
    <property type="protein sequence ID" value="JAD61464.1"/>
    <property type="molecule type" value="Transcribed_RNA"/>
</dbReference>
<proteinExistence type="predicted"/>
<evidence type="ECO:0000313" key="1">
    <source>
        <dbReference type="EMBL" id="JAD61464.1"/>
    </source>
</evidence>
<accession>A0A0A9BBW0</accession>
<reference evidence="1" key="1">
    <citation type="submission" date="2014-09" db="EMBL/GenBank/DDBJ databases">
        <authorList>
            <person name="Magalhaes I.L.F."/>
            <person name="Oliveira U."/>
            <person name="Santos F.R."/>
            <person name="Vidigal T.H.D.A."/>
            <person name="Brescovit A.D."/>
            <person name="Santos A.J."/>
        </authorList>
    </citation>
    <scope>NUCLEOTIDE SEQUENCE</scope>
    <source>
        <tissue evidence="1">Shoot tissue taken approximately 20 cm above the soil surface</tissue>
    </source>
</reference>
<dbReference type="AlphaFoldDB" id="A0A0A9BBW0"/>
<sequence>MPILYCTVKRLFSPPIPLS</sequence>
<organism evidence="1">
    <name type="scientific">Arundo donax</name>
    <name type="common">Giant reed</name>
    <name type="synonym">Donax arundinaceus</name>
    <dbReference type="NCBI Taxonomy" id="35708"/>
    <lineage>
        <taxon>Eukaryota</taxon>
        <taxon>Viridiplantae</taxon>
        <taxon>Streptophyta</taxon>
        <taxon>Embryophyta</taxon>
        <taxon>Tracheophyta</taxon>
        <taxon>Spermatophyta</taxon>
        <taxon>Magnoliopsida</taxon>
        <taxon>Liliopsida</taxon>
        <taxon>Poales</taxon>
        <taxon>Poaceae</taxon>
        <taxon>PACMAD clade</taxon>
        <taxon>Arundinoideae</taxon>
        <taxon>Arundineae</taxon>
        <taxon>Arundo</taxon>
    </lineage>
</organism>
<protein>
    <submittedName>
        <fullName evidence="1">Uncharacterized protein</fullName>
    </submittedName>
</protein>